<proteinExistence type="inferred from homology"/>
<dbReference type="InterPro" id="IPR036689">
    <property type="entry name" value="ESAT-6-like_sf"/>
</dbReference>
<dbReference type="Pfam" id="PF06013">
    <property type="entry name" value="WXG100"/>
    <property type="match status" value="1"/>
</dbReference>
<dbReference type="RefSeq" id="WP_378487058.1">
    <property type="nucleotide sequence ID" value="NZ_JBHUFB010000019.1"/>
</dbReference>
<gene>
    <name evidence="2" type="ORF">ACFSJG_20385</name>
</gene>
<evidence type="ECO:0000313" key="3">
    <source>
        <dbReference type="Proteomes" id="UP001597286"/>
    </source>
</evidence>
<sequence length="101" mass="11326">MRVDPQRMHSTADRISVLAEEFWDDIEDLRKEVENLMSGDWLGVAAKSHARLWEEWVDSARRVAAALTNDAGLLHQAADEYTNTDKRNAGATSSLRLGIDS</sequence>
<protein>
    <recommendedName>
        <fullName evidence="1">ESAT-6-like protein</fullName>
    </recommendedName>
</protein>
<dbReference type="SUPFAM" id="SSF140453">
    <property type="entry name" value="EsxAB dimer-like"/>
    <property type="match status" value="1"/>
</dbReference>
<keyword evidence="3" id="KW-1185">Reference proteome</keyword>
<accession>A0ABW4P7U2</accession>
<dbReference type="EMBL" id="JBHUFB010000019">
    <property type="protein sequence ID" value="MFD1814581.1"/>
    <property type="molecule type" value="Genomic_DNA"/>
</dbReference>
<name>A0ABW4P7U2_9NOCA</name>
<evidence type="ECO:0000256" key="1">
    <source>
        <dbReference type="RuleBase" id="RU362001"/>
    </source>
</evidence>
<comment type="caution">
    <text evidence="2">The sequence shown here is derived from an EMBL/GenBank/DDBJ whole genome shotgun (WGS) entry which is preliminary data.</text>
</comment>
<comment type="similarity">
    <text evidence="1">Belongs to the WXG100 family.</text>
</comment>
<dbReference type="Gene3D" id="1.10.287.1060">
    <property type="entry name" value="ESAT-6-like"/>
    <property type="match status" value="1"/>
</dbReference>
<organism evidence="2 3">
    <name type="scientific">Rhodococcus gannanensis</name>
    <dbReference type="NCBI Taxonomy" id="1960308"/>
    <lineage>
        <taxon>Bacteria</taxon>
        <taxon>Bacillati</taxon>
        <taxon>Actinomycetota</taxon>
        <taxon>Actinomycetes</taxon>
        <taxon>Mycobacteriales</taxon>
        <taxon>Nocardiaceae</taxon>
        <taxon>Rhodococcus</taxon>
    </lineage>
</organism>
<dbReference type="InterPro" id="IPR010310">
    <property type="entry name" value="T7SS_ESAT-6-like"/>
</dbReference>
<dbReference type="NCBIfam" id="TIGR03930">
    <property type="entry name" value="WXG100_ESAT6"/>
    <property type="match status" value="1"/>
</dbReference>
<reference evidence="3" key="1">
    <citation type="journal article" date="2019" name="Int. J. Syst. Evol. Microbiol.">
        <title>The Global Catalogue of Microorganisms (GCM) 10K type strain sequencing project: providing services to taxonomists for standard genome sequencing and annotation.</title>
        <authorList>
            <consortium name="The Broad Institute Genomics Platform"/>
            <consortium name="The Broad Institute Genome Sequencing Center for Infectious Disease"/>
            <person name="Wu L."/>
            <person name="Ma J."/>
        </authorList>
    </citation>
    <scope>NUCLEOTIDE SEQUENCE [LARGE SCALE GENOMIC DNA]</scope>
    <source>
        <strain evidence="3">DT72</strain>
    </source>
</reference>
<evidence type="ECO:0000313" key="2">
    <source>
        <dbReference type="EMBL" id="MFD1814581.1"/>
    </source>
</evidence>
<dbReference type="Proteomes" id="UP001597286">
    <property type="component" value="Unassembled WGS sequence"/>
</dbReference>